<keyword evidence="1" id="KW-0175">Coiled coil</keyword>
<dbReference type="InterPro" id="IPR027417">
    <property type="entry name" value="P-loop_NTPase"/>
</dbReference>
<organism evidence="2 3">
    <name type="scientific">[Clostridium] ultunense Esp</name>
    <dbReference type="NCBI Taxonomy" id="1288971"/>
    <lineage>
        <taxon>Bacteria</taxon>
        <taxon>Bacillati</taxon>
        <taxon>Bacillota</taxon>
        <taxon>Tissierellia</taxon>
        <taxon>Tissierellales</taxon>
        <taxon>Tepidimicrobiaceae</taxon>
        <taxon>Schnuerera</taxon>
    </lineage>
</organism>
<accession>A0A1M4PPI9</accession>
<dbReference type="Proteomes" id="UP000245423">
    <property type="component" value="Chromosome 1"/>
</dbReference>
<gene>
    <name evidence="2" type="ORF">CUESP1_2034</name>
</gene>
<dbReference type="RefSeq" id="WP_025641420.1">
    <property type="nucleotide sequence ID" value="NZ_LT669839.1"/>
</dbReference>
<dbReference type="InterPro" id="IPR021228">
    <property type="entry name" value="BrxD"/>
</dbReference>
<feature type="coiled-coil region" evidence="1">
    <location>
        <begin position="407"/>
        <end position="434"/>
    </location>
</feature>
<dbReference type="Gene3D" id="3.40.50.300">
    <property type="entry name" value="P-loop containing nucleotide triphosphate hydrolases"/>
    <property type="match status" value="1"/>
</dbReference>
<sequence>MNINEGQQILRALHNGSVPAYEGAKYIMCGHEEERDAILEDLDYIKFKSNGDSHSGFKMIYGPYGSGKSFLCEVLKEEALKDNFVISEIVISKNTQLHNFETIYNKIMVGMRTNEFREFSAFRIIIESWIEKEKSEIISKYNLDPDDNEEDEEKLIARLEDKISLELAKANTTNVSIVNAVISFCTGLLRGDNTLAQKSLAWFAGDTNIPADIKRSIGVKGSVDKGNVFEFLKTLLYIIEKSGYAGLLVIIDEVETVRKERKDIRYQAYENLRLLIDMVSKDNLPGCYLLFTGTEELIEDEEKGIKEHDALYTRIEPIKLGDIRILEQPLIKLSRFDSSQLIEVSKKVRHIHGIVHGWNPESKISDEFIGEYVRSFTNAFGKEVSILPRTFLRNFIFILEAAKKEPMSKIKSLLNISEEQIEEVNKQIELYGREVAMEMEL</sequence>
<dbReference type="AlphaFoldDB" id="A0A1M4PPI9"/>
<reference evidence="2 3" key="1">
    <citation type="submission" date="2016-11" db="EMBL/GenBank/DDBJ databases">
        <authorList>
            <person name="Manzoor S."/>
        </authorList>
    </citation>
    <scope>NUCLEOTIDE SEQUENCE [LARGE SCALE GENOMIC DNA]</scope>
    <source>
        <strain evidence="2">Clostridium ultunense strain Esp</strain>
    </source>
</reference>
<dbReference type="OrthoDB" id="9772976at2"/>
<dbReference type="Pfam" id="PF10923">
    <property type="entry name" value="BrxC_BrxD"/>
    <property type="match status" value="1"/>
</dbReference>
<evidence type="ECO:0000313" key="3">
    <source>
        <dbReference type="Proteomes" id="UP000245423"/>
    </source>
</evidence>
<proteinExistence type="predicted"/>
<dbReference type="SUPFAM" id="SSF52540">
    <property type="entry name" value="P-loop containing nucleoside triphosphate hydrolases"/>
    <property type="match status" value="1"/>
</dbReference>
<name>A0A1M4PPI9_9FIRM</name>
<protein>
    <submittedName>
        <fullName evidence="2">Uncharacterized protein</fullName>
    </submittedName>
</protein>
<evidence type="ECO:0000256" key="1">
    <source>
        <dbReference type="SAM" id="Coils"/>
    </source>
</evidence>
<dbReference type="EMBL" id="LT669839">
    <property type="protein sequence ID" value="SHD77391.1"/>
    <property type="molecule type" value="Genomic_DNA"/>
</dbReference>
<evidence type="ECO:0000313" key="2">
    <source>
        <dbReference type="EMBL" id="SHD77391.1"/>
    </source>
</evidence>
<keyword evidence="3" id="KW-1185">Reference proteome</keyword>